<proteinExistence type="predicted"/>
<keyword evidence="1" id="KW-1133">Transmembrane helix</keyword>
<keyword evidence="3" id="KW-1185">Reference proteome</keyword>
<feature type="transmembrane region" description="Helical" evidence="1">
    <location>
        <begin position="31"/>
        <end position="50"/>
    </location>
</feature>
<protein>
    <recommendedName>
        <fullName evidence="4">Yip1 domain protein</fullName>
    </recommendedName>
</protein>
<name>A0A238J2M9_9RHOB</name>
<accession>A0A238J2M9</accession>
<keyword evidence="1" id="KW-0812">Transmembrane</keyword>
<evidence type="ECO:0008006" key="4">
    <source>
        <dbReference type="Google" id="ProtNLM"/>
    </source>
</evidence>
<dbReference type="EMBL" id="FXXQ01000008">
    <property type="protein sequence ID" value="SMX24482.1"/>
    <property type="molecule type" value="Genomic_DNA"/>
</dbReference>
<gene>
    <name evidence="2" type="ORF">BOA8489_02607</name>
</gene>
<feature type="transmembrane region" description="Helical" evidence="1">
    <location>
        <begin position="70"/>
        <end position="95"/>
    </location>
</feature>
<keyword evidence="1" id="KW-0472">Membrane</keyword>
<evidence type="ECO:0000256" key="1">
    <source>
        <dbReference type="SAM" id="Phobius"/>
    </source>
</evidence>
<sequence>MSIALDILRTYRAPREVLRRRIGSREREDRALAILMGACFLIFVAQWPRLSREAFMDDTVAIDGLMAGALFGWVIIAPLFFYTLALLVHWGLVAFRRASTGYMSRVALFWALLAAAPMWLLSGLLTGFIGETPATSMVGVLALGSFLVFWGSGVVEIAKRPVAAQE</sequence>
<evidence type="ECO:0000313" key="2">
    <source>
        <dbReference type="EMBL" id="SMX24482.1"/>
    </source>
</evidence>
<dbReference type="AlphaFoldDB" id="A0A238J2M9"/>
<feature type="transmembrane region" description="Helical" evidence="1">
    <location>
        <begin position="136"/>
        <end position="158"/>
    </location>
</feature>
<dbReference type="OrthoDB" id="7771437at2"/>
<evidence type="ECO:0000313" key="3">
    <source>
        <dbReference type="Proteomes" id="UP000201838"/>
    </source>
</evidence>
<reference evidence="2 3" key="1">
    <citation type="submission" date="2017-05" db="EMBL/GenBank/DDBJ databases">
        <authorList>
            <person name="Song R."/>
            <person name="Chenine A.L."/>
            <person name="Ruprecht R.M."/>
        </authorList>
    </citation>
    <scope>NUCLEOTIDE SEQUENCE [LARGE SCALE GENOMIC DNA]</scope>
    <source>
        <strain evidence="2 3">CECT 8489</strain>
    </source>
</reference>
<organism evidence="2 3">
    <name type="scientific">Boseongicola aestuarii</name>
    <dbReference type="NCBI Taxonomy" id="1470561"/>
    <lineage>
        <taxon>Bacteria</taxon>
        <taxon>Pseudomonadati</taxon>
        <taxon>Pseudomonadota</taxon>
        <taxon>Alphaproteobacteria</taxon>
        <taxon>Rhodobacterales</taxon>
        <taxon>Paracoccaceae</taxon>
        <taxon>Boseongicola</taxon>
    </lineage>
</organism>
<dbReference type="RefSeq" id="WP_093974430.1">
    <property type="nucleotide sequence ID" value="NZ_FXXQ01000008.1"/>
</dbReference>
<dbReference type="Proteomes" id="UP000201838">
    <property type="component" value="Unassembled WGS sequence"/>
</dbReference>
<feature type="transmembrane region" description="Helical" evidence="1">
    <location>
        <begin position="107"/>
        <end position="130"/>
    </location>
</feature>